<feature type="non-terminal residue" evidence="11">
    <location>
        <position position="368"/>
    </location>
</feature>
<name>A0A1S3IUU5_LINAN</name>
<gene>
    <name evidence="11" type="primary">LOC106167686</name>
</gene>
<evidence type="ECO:0000256" key="1">
    <source>
        <dbReference type="ARBA" id="ARBA00004969"/>
    </source>
</evidence>
<dbReference type="OrthoDB" id="8300214at2759"/>
<dbReference type="PANTHER" id="PTHR44307">
    <property type="entry name" value="PHOSPHOETHANOLAMINE METHYLTRANSFERASE"/>
    <property type="match status" value="1"/>
</dbReference>
<evidence type="ECO:0000256" key="8">
    <source>
        <dbReference type="ARBA" id="ARBA00047841"/>
    </source>
</evidence>
<evidence type="ECO:0000256" key="3">
    <source>
        <dbReference type="ARBA" id="ARBA00022603"/>
    </source>
</evidence>
<proteinExistence type="predicted"/>
<evidence type="ECO:0000259" key="9">
    <source>
        <dbReference type="Pfam" id="PF13649"/>
    </source>
</evidence>
<feature type="domain" description="Methyltransferase" evidence="9">
    <location>
        <begin position="281"/>
        <end position="366"/>
    </location>
</feature>
<dbReference type="InterPro" id="IPR029063">
    <property type="entry name" value="SAM-dependent_MTases_sf"/>
</dbReference>
<dbReference type="EC" id="2.1.1.103" evidence="5"/>
<comment type="pathway">
    <text evidence="1">Phospholipid metabolism; phosphatidylcholine biosynthesis.</text>
</comment>
<dbReference type="InParanoid" id="A0A1S3IUU5"/>
<reference evidence="11" key="1">
    <citation type="submission" date="2025-08" db="UniProtKB">
        <authorList>
            <consortium name="RefSeq"/>
        </authorList>
    </citation>
    <scope>IDENTIFICATION</scope>
    <source>
        <tissue evidence="11">Gonads</tissue>
    </source>
</reference>
<evidence type="ECO:0000256" key="7">
    <source>
        <dbReference type="ARBA" id="ARBA00047622"/>
    </source>
</evidence>
<comment type="catalytic activity">
    <reaction evidence="7">
        <text>phosphoethanolamine + S-adenosyl-L-methionine = N-methylethanolamine phosphate + S-adenosyl-L-homocysteine + H(+)</text>
        <dbReference type="Rhea" id="RHEA:20365"/>
        <dbReference type="ChEBI" id="CHEBI:15378"/>
        <dbReference type="ChEBI" id="CHEBI:57781"/>
        <dbReference type="ChEBI" id="CHEBI:57856"/>
        <dbReference type="ChEBI" id="CHEBI:58190"/>
        <dbReference type="ChEBI" id="CHEBI:59789"/>
        <dbReference type="EC" id="2.1.1.103"/>
    </reaction>
    <physiologicalReaction direction="left-to-right" evidence="7">
        <dbReference type="Rhea" id="RHEA:20366"/>
    </physiologicalReaction>
</comment>
<keyword evidence="4" id="KW-0808">Transferase</keyword>
<dbReference type="CDD" id="cd02440">
    <property type="entry name" value="AdoMet_MTases"/>
    <property type="match status" value="2"/>
</dbReference>
<comment type="catalytic activity">
    <reaction evidence="6">
        <text>N,N-dimethylethanolamine phosphate + S-adenosyl-L-methionine = phosphocholine + S-adenosyl-L-homocysteine + H(+)</text>
        <dbReference type="Rhea" id="RHEA:25325"/>
        <dbReference type="ChEBI" id="CHEBI:15378"/>
        <dbReference type="ChEBI" id="CHEBI:57856"/>
        <dbReference type="ChEBI" id="CHEBI:58641"/>
        <dbReference type="ChEBI" id="CHEBI:59789"/>
        <dbReference type="ChEBI" id="CHEBI:295975"/>
        <dbReference type="EC" id="2.1.1.103"/>
    </reaction>
    <physiologicalReaction direction="left-to-right" evidence="6">
        <dbReference type="Rhea" id="RHEA:25326"/>
    </physiologicalReaction>
</comment>
<evidence type="ECO:0000256" key="6">
    <source>
        <dbReference type="ARBA" id="ARBA00047619"/>
    </source>
</evidence>
<dbReference type="Gene3D" id="3.40.50.150">
    <property type="entry name" value="Vaccinia Virus protein VP39"/>
    <property type="match status" value="2"/>
</dbReference>
<evidence type="ECO:0000313" key="11">
    <source>
        <dbReference type="RefSeq" id="XP_013401977.1"/>
    </source>
</evidence>
<organism evidence="10 11">
    <name type="scientific">Lingula anatina</name>
    <name type="common">Brachiopod</name>
    <name type="synonym">Lingula unguis</name>
    <dbReference type="NCBI Taxonomy" id="7574"/>
    <lineage>
        <taxon>Eukaryota</taxon>
        <taxon>Metazoa</taxon>
        <taxon>Spiralia</taxon>
        <taxon>Lophotrochozoa</taxon>
        <taxon>Brachiopoda</taxon>
        <taxon>Linguliformea</taxon>
        <taxon>Lingulata</taxon>
        <taxon>Lingulida</taxon>
        <taxon>Linguloidea</taxon>
        <taxon>Lingulidae</taxon>
        <taxon>Lingula</taxon>
    </lineage>
</organism>
<dbReference type="SUPFAM" id="SSF53335">
    <property type="entry name" value="S-adenosyl-L-methionine-dependent methyltransferases"/>
    <property type="match status" value="2"/>
</dbReference>
<evidence type="ECO:0000256" key="5">
    <source>
        <dbReference type="ARBA" id="ARBA00035674"/>
    </source>
</evidence>
<dbReference type="InterPro" id="IPR041698">
    <property type="entry name" value="Methyltransf_25"/>
</dbReference>
<dbReference type="AlphaFoldDB" id="A0A1S3IUU5"/>
<dbReference type="STRING" id="7574.A0A1S3IUU5"/>
<evidence type="ECO:0000256" key="2">
    <source>
        <dbReference type="ARBA" id="ARBA00005189"/>
    </source>
</evidence>
<dbReference type="RefSeq" id="XP_013401977.1">
    <property type="nucleotide sequence ID" value="XM_013546523.1"/>
</dbReference>
<dbReference type="Proteomes" id="UP000085678">
    <property type="component" value="Unplaced"/>
</dbReference>
<keyword evidence="10" id="KW-1185">Reference proteome</keyword>
<comment type="catalytic activity">
    <reaction evidence="8">
        <text>N-methylethanolamine phosphate + S-adenosyl-L-methionine = N,N-dimethylethanolamine phosphate + S-adenosyl-L-homocysteine + H(+)</text>
        <dbReference type="Rhea" id="RHEA:25321"/>
        <dbReference type="ChEBI" id="CHEBI:15378"/>
        <dbReference type="ChEBI" id="CHEBI:57781"/>
        <dbReference type="ChEBI" id="CHEBI:57856"/>
        <dbReference type="ChEBI" id="CHEBI:58641"/>
        <dbReference type="ChEBI" id="CHEBI:59789"/>
        <dbReference type="EC" id="2.1.1.103"/>
    </reaction>
    <physiologicalReaction direction="left-to-right" evidence="8">
        <dbReference type="Rhea" id="RHEA:25322"/>
    </physiologicalReaction>
</comment>
<dbReference type="GO" id="GO:0000234">
    <property type="term" value="F:phosphoethanolamine N-methyltransferase activity"/>
    <property type="evidence" value="ECO:0007669"/>
    <property type="project" value="UniProtKB-EC"/>
</dbReference>
<comment type="pathway">
    <text evidence="2">Lipid metabolism.</text>
</comment>
<accession>A0A1S3IUU5</accession>
<protein>
    <recommendedName>
        <fullName evidence="5">phosphoethanolamine N-methyltransferase</fullName>
        <ecNumber evidence="5">2.1.1.103</ecNumber>
    </recommendedName>
</protein>
<sequence length="368" mass="42358">MSKYWRQHSSEGNLQEMLLDNDAEDIAREETPEILSMLPDYENKDVIELGAGIGRFTSSLSEQSKSVVAVDFMQNFIEKNKETNDHYGNTEFICADVTHLDLPASSADIVFSNWLLMYLSNDEIVNLGRKMLSWLRNDGYFFFRESCFHKSGSKARENDFNPTQYRNPAEYVSLLERAVLPAENGNGSYAFEMVLSKNVQTYLKMKQNKNQVCWLLKKVRVDTVHNHGYKTFQEFLDTQQYSRNKILTYEKIFGRHFISTGGKETTEEFCKMLDLQPGQKVLDVGCGIGGGAFHMAQRYDVSVLGVDLSENAVSIAWERCLEFMDSRVEFEVADATKRDYPAESFDVVYSRDTILHIDDKLALFKKFY</sequence>
<dbReference type="PANTHER" id="PTHR44307:SF2">
    <property type="entry name" value="PHOSPHOETHANOLAMINE METHYLTRANSFERASE ISOFORM X1"/>
    <property type="match status" value="1"/>
</dbReference>
<feature type="domain" description="Methyltransferase" evidence="9">
    <location>
        <begin position="46"/>
        <end position="139"/>
    </location>
</feature>
<dbReference type="Pfam" id="PF13649">
    <property type="entry name" value="Methyltransf_25"/>
    <property type="match status" value="2"/>
</dbReference>
<evidence type="ECO:0000313" key="10">
    <source>
        <dbReference type="Proteomes" id="UP000085678"/>
    </source>
</evidence>
<dbReference type="KEGG" id="lak:106167686"/>
<dbReference type="GeneID" id="106167686"/>
<keyword evidence="3" id="KW-0489">Methyltransferase</keyword>
<dbReference type="GO" id="GO:0032259">
    <property type="term" value="P:methylation"/>
    <property type="evidence" value="ECO:0007669"/>
    <property type="project" value="UniProtKB-KW"/>
</dbReference>
<evidence type="ECO:0000256" key="4">
    <source>
        <dbReference type="ARBA" id="ARBA00022679"/>
    </source>
</evidence>